<evidence type="ECO:0000313" key="1">
    <source>
        <dbReference type="EMBL" id="KAJ3646653.1"/>
    </source>
</evidence>
<evidence type="ECO:0000313" key="2">
    <source>
        <dbReference type="Proteomes" id="UP001168821"/>
    </source>
</evidence>
<reference evidence="1" key="1">
    <citation type="journal article" date="2023" name="G3 (Bethesda)">
        <title>Whole genome assemblies of Zophobas morio and Tenebrio molitor.</title>
        <authorList>
            <person name="Kaur S."/>
            <person name="Stinson S.A."/>
            <person name="diCenzo G.C."/>
        </authorList>
    </citation>
    <scope>NUCLEOTIDE SEQUENCE</scope>
    <source>
        <strain evidence="1">QUZm001</strain>
    </source>
</reference>
<dbReference type="Proteomes" id="UP001168821">
    <property type="component" value="Unassembled WGS sequence"/>
</dbReference>
<name>A0AA38HZX5_9CUCU</name>
<protein>
    <submittedName>
        <fullName evidence="1">Uncharacterized protein</fullName>
    </submittedName>
</protein>
<sequence length="76" mass="8663">MTNFSNLQRLGTVILYADGNTRLARELCRNIHITGIVAVIEPKEYNELKNKFWNASEKCPTSALADLQLKLEFHSL</sequence>
<comment type="caution">
    <text evidence="1">The sequence shown here is derived from an EMBL/GenBank/DDBJ whole genome shotgun (WGS) entry which is preliminary data.</text>
</comment>
<proteinExistence type="predicted"/>
<accession>A0AA38HZX5</accession>
<dbReference type="EMBL" id="JALNTZ010000007">
    <property type="protein sequence ID" value="KAJ3646653.1"/>
    <property type="molecule type" value="Genomic_DNA"/>
</dbReference>
<keyword evidence="2" id="KW-1185">Reference proteome</keyword>
<gene>
    <name evidence="1" type="ORF">Zmor_024229</name>
</gene>
<dbReference type="AlphaFoldDB" id="A0AA38HZX5"/>
<organism evidence="1 2">
    <name type="scientific">Zophobas morio</name>
    <dbReference type="NCBI Taxonomy" id="2755281"/>
    <lineage>
        <taxon>Eukaryota</taxon>
        <taxon>Metazoa</taxon>
        <taxon>Ecdysozoa</taxon>
        <taxon>Arthropoda</taxon>
        <taxon>Hexapoda</taxon>
        <taxon>Insecta</taxon>
        <taxon>Pterygota</taxon>
        <taxon>Neoptera</taxon>
        <taxon>Endopterygota</taxon>
        <taxon>Coleoptera</taxon>
        <taxon>Polyphaga</taxon>
        <taxon>Cucujiformia</taxon>
        <taxon>Tenebrionidae</taxon>
        <taxon>Zophobas</taxon>
    </lineage>
</organism>